<evidence type="ECO:0000313" key="2">
    <source>
        <dbReference type="EMBL" id="KAJ6219737.1"/>
    </source>
</evidence>
<protein>
    <submittedName>
        <fullName evidence="2">Uncharacterized protein</fullName>
    </submittedName>
</protein>
<name>A0A9Q0M8M9_BLOTA</name>
<sequence>MLKKQSEMLKNFDKEIGNAMEKIRTNKKIKTNRNKVALSKTTDLLMKMGVENSEPTSYGNFATGSPEQLVIRREGLSKSFITTRMKILNNTYTRAVSEIFISNEKLFSKMEEYGIRITQVRVSPNNRILHIYWTLKDENTEVKLVADYLNKNRGRIYDLLLETNYGNHVPWIAFIYDLQESNEREISTRLKKCQKDLVQEEPSIPNLDFMEELSKAQTSHSLTDQISFENPLESLSMDEYYEKMLEYNPNEYYLQQRYRLPPDMTANVFNLDYCFLMNKVLQNLHRLRPQQRINAYNYNLVGEHLPPINPNKMAIESNLIEYNTDERINAIRKFVSIQRKRKNKEELKLKRMILEKEIDRFDSYEQLQNSLEKNMAEFYKDQFENDDKDDDIDNFKPIN</sequence>
<keyword evidence="1" id="KW-0175">Coiled coil</keyword>
<gene>
    <name evidence="2" type="ORF">RDWZM_005549</name>
</gene>
<accession>A0A9Q0M8M9</accession>
<dbReference type="PANTHER" id="PTHR14725:SF0">
    <property type="entry name" value="RIBOSOME-BINDING FACTOR A, MITOCHONDRIAL-RELATED"/>
    <property type="match status" value="1"/>
</dbReference>
<dbReference type="Gene3D" id="3.30.300.20">
    <property type="match status" value="1"/>
</dbReference>
<dbReference type="AlphaFoldDB" id="A0A9Q0M8M9"/>
<dbReference type="InterPro" id="IPR023799">
    <property type="entry name" value="RbfA_dom_sf"/>
</dbReference>
<organism evidence="2 3">
    <name type="scientific">Blomia tropicalis</name>
    <name type="common">Mite</name>
    <dbReference type="NCBI Taxonomy" id="40697"/>
    <lineage>
        <taxon>Eukaryota</taxon>
        <taxon>Metazoa</taxon>
        <taxon>Ecdysozoa</taxon>
        <taxon>Arthropoda</taxon>
        <taxon>Chelicerata</taxon>
        <taxon>Arachnida</taxon>
        <taxon>Acari</taxon>
        <taxon>Acariformes</taxon>
        <taxon>Sarcoptiformes</taxon>
        <taxon>Astigmata</taxon>
        <taxon>Glycyphagoidea</taxon>
        <taxon>Echimyopodidae</taxon>
        <taxon>Blomia</taxon>
    </lineage>
</organism>
<dbReference type="Pfam" id="PF02033">
    <property type="entry name" value="RBFA"/>
    <property type="match status" value="1"/>
</dbReference>
<dbReference type="InterPro" id="IPR015946">
    <property type="entry name" value="KH_dom-like_a/b"/>
</dbReference>
<dbReference type="OMA" id="MNDPAQN"/>
<proteinExistence type="predicted"/>
<comment type="caution">
    <text evidence="2">The sequence shown here is derived from an EMBL/GenBank/DDBJ whole genome shotgun (WGS) entry which is preliminary data.</text>
</comment>
<dbReference type="GO" id="GO:0006364">
    <property type="term" value="P:rRNA processing"/>
    <property type="evidence" value="ECO:0007669"/>
    <property type="project" value="InterPro"/>
</dbReference>
<dbReference type="InterPro" id="IPR039212">
    <property type="entry name" value="RBFA_mitochondrial"/>
</dbReference>
<keyword evidence="3" id="KW-1185">Reference proteome</keyword>
<feature type="coiled-coil region" evidence="1">
    <location>
        <begin position="337"/>
        <end position="374"/>
    </location>
</feature>
<evidence type="ECO:0000313" key="3">
    <source>
        <dbReference type="Proteomes" id="UP001142055"/>
    </source>
</evidence>
<dbReference type="PANTHER" id="PTHR14725">
    <property type="entry name" value="RIBOSOME-BINDING FACTOR A, MITOCHONDRIAL-RELATED"/>
    <property type="match status" value="1"/>
</dbReference>
<dbReference type="EMBL" id="JAPWDV010000002">
    <property type="protein sequence ID" value="KAJ6219737.1"/>
    <property type="molecule type" value="Genomic_DNA"/>
</dbReference>
<evidence type="ECO:0000256" key="1">
    <source>
        <dbReference type="SAM" id="Coils"/>
    </source>
</evidence>
<dbReference type="SUPFAM" id="SSF89919">
    <property type="entry name" value="Ribosome-binding factor A, RbfA"/>
    <property type="match status" value="1"/>
</dbReference>
<reference evidence="2" key="1">
    <citation type="submission" date="2022-12" db="EMBL/GenBank/DDBJ databases">
        <title>Genome assemblies of Blomia tropicalis.</title>
        <authorList>
            <person name="Cui Y."/>
        </authorList>
    </citation>
    <scope>NUCLEOTIDE SEQUENCE</scope>
    <source>
        <tissue evidence="2">Adult mites</tissue>
    </source>
</reference>
<dbReference type="Proteomes" id="UP001142055">
    <property type="component" value="Chromosome 2"/>
</dbReference>
<dbReference type="InterPro" id="IPR000238">
    <property type="entry name" value="RbfA"/>
</dbReference>